<keyword evidence="6 7" id="KW-0665">Pyrimidine biosynthesis</keyword>
<evidence type="ECO:0000259" key="8">
    <source>
        <dbReference type="Pfam" id="PF00156"/>
    </source>
</evidence>
<dbReference type="SUPFAM" id="SSF53271">
    <property type="entry name" value="PRTase-like"/>
    <property type="match status" value="1"/>
</dbReference>
<dbReference type="InterPro" id="IPR029057">
    <property type="entry name" value="PRTase-like"/>
</dbReference>
<dbReference type="STRING" id="1123384.AJ81_06085"/>
<evidence type="ECO:0000256" key="7">
    <source>
        <dbReference type="HAMAP-Rule" id="MF_01208"/>
    </source>
</evidence>
<dbReference type="AlphaFoldDB" id="A0A0X1KR89"/>
<dbReference type="GO" id="GO:0000287">
    <property type="term" value="F:magnesium ion binding"/>
    <property type="evidence" value="ECO:0007669"/>
    <property type="project" value="UniProtKB-UniRule"/>
</dbReference>
<protein>
    <recommendedName>
        <fullName evidence="2 7">Orotate phosphoribosyltransferase</fullName>
        <shortName evidence="7">OPRT</shortName>
        <shortName evidence="7">OPRTase</shortName>
        <ecNumber evidence="2 7">2.4.2.10</ecNumber>
    </recommendedName>
</protein>
<dbReference type="GO" id="GO:0044205">
    <property type="term" value="P:'de novo' UMP biosynthetic process"/>
    <property type="evidence" value="ECO:0007669"/>
    <property type="project" value="UniProtKB-UniRule"/>
</dbReference>
<feature type="binding site" description="in other chain" evidence="7">
    <location>
        <begin position="109"/>
        <end position="117"/>
    </location>
    <ligand>
        <name>5-phospho-alpha-D-ribose 1-diphosphate</name>
        <dbReference type="ChEBI" id="CHEBI:58017"/>
        <note>ligand shared between dimeric partners</note>
    </ligand>
</feature>
<evidence type="ECO:0000313" key="9">
    <source>
        <dbReference type="EMBL" id="AJC73835.1"/>
    </source>
</evidence>
<comment type="caution">
    <text evidence="7">Lacks conserved residue(s) required for the propagation of feature annotation.</text>
</comment>
<evidence type="ECO:0000256" key="2">
    <source>
        <dbReference type="ARBA" id="ARBA00011971"/>
    </source>
</evidence>
<feature type="binding site" evidence="7">
    <location>
        <position position="113"/>
    </location>
    <ligand>
        <name>orotate</name>
        <dbReference type="ChEBI" id="CHEBI:30839"/>
    </ligand>
</feature>
<dbReference type="PATRIC" id="fig|1123384.7.peg.1219"/>
<dbReference type="EMBL" id="CP007141">
    <property type="protein sequence ID" value="AJC73835.1"/>
    <property type="molecule type" value="Genomic_DNA"/>
</dbReference>
<comment type="subunit">
    <text evidence="7">Homodimer.</text>
</comment>
<comment type="function">
    <text evidence="7">Catalyzes the transfer of a ribosyl phosphate group from 5-phosphoribose 1-diphosphate to orotate, leading to the formation of orotidine monophosphate (OMP).</text>
</comment>
<name>A0A0X1KR89_9THEM</name>
<dbReference type="GO" id="GO:0019856">
    <property type="term" value="P:pyrimidine nucleobase biosynthetic process"/>
    <property type="evidence" value="ECO:0007669"/>
    <property type="project" value="InterPro"/>
</dbReference>
<accession>A0A0X1KR89</accession>
<evidence type="ECO:0000256" key="6">
    <source>
        <dbReference type="ARBA" id="ARBA00022975"/>
    </source>
</evidence>
<evidence type="ECO:0000256" key="3">
    <source>
        <dbReference type="ARBA" id="ARBA00022676"/>
    </source>
</evidence>
<organism evidence="9 10">
    <name type="scientific">Pseudothermotoga hypogea DSM 11164 = NBRC 106472</name>
    <dbReference type="NCBI Taxonomy" id="1123384"/>
    <lineage>
        <taxon>Bacteria</taxon>
        <taxon>Thermotogati</taxon>
        <taxon>Thermotogota</taxon>
        <taxon>Thermotogae</taxon>
        <taxon>Thermotogales</taxon>
        <taxon>Thermotogaceae</taxon>
        <taxon>Pseudothermotoga</taxon>
    </lineage>
</organism>
<reference evidence="9 10" key="1">
    <citation type="submission" date="2014-01" db="EMBL/GenBank/DDBJ databases">
        <title>Genome sequencing of Thermotog hypogea.</title>
        <authorList>
            <person name="Zhang X."/>
            <person name="Alvare G."/>
            <person name="Fristensky B."/>
            <person name="Chen L."/>
            <person name="Suen T."/>
            <person name="Chen Q."/>
            <person name="Ma K."/>
        </authorList>
    </citation>
    <scope>NUCLEOTIDE SEQUENCE [LARGE SCALE GENOMIC DNA]</scope>
    <source>
        <strain evidence="9 10">DSM 11164</strain>
    </source>
</reference>
<dbReference type="KEGG" id="phy:AJ81_06085"/>
<proteinExistence type="inferred from homology"/>
<comment type="catalytic activity">
    <reaction evidence="7">
        <text>orotidine 5'-phosphate + diphosphate = orotate + 5-phospho-alpha-D-ribose 1-diphosphate</text>
        <dbReference type="Rhea" id="RHEA:10380"/>
        <dbReference type="ChEBI" id="CHEBI:30839"/>
        <dbReference type="ChEBI" id="CHEBI:33019"/>
        <dbReference type="ChEBI" id="CHEBI:57538"/>
        <dbReference type="ChEBI" id="CHEBI:58017"/>
        <dbReference type="EC" id="2.4.2.10"/>
    </reaction>
</comment>
<dbReference type="CDD" id="cd06223">
    <property type="entry name" value="PRTases_typeI"/>
    <property type="match status" value="1"/>
</dbReference>
<keyword evidence="10" id="KW-1185">Reference proteome</keyword>
<feature type="domain" description="Phosphoribosyltransferase" evidence="8">
    <location>
        <begin position="38"/>
        <end position="159"/>
    </location>
</feature>
<dbReference type="NCBIfam" id="TIGR01367">
    <property type="entry name" value="pyrE_Therm"/>
    <property type="match status" value="1"/>
</dbReference>
<dbReference type="OrthoDB" id="9783570at2"/>
<gene>
    <name evidence="7" type="primary">pyrE</name>
    <name evidence="9" type="ORF">AJ81_06085</name>
</gene>
<dbReference type="Proteomes" id="UP000077469">
    <property type="component" value="Chromosome"/>
</dbReference>
<dbReference type="Gene3D" id="3.40.50.2020">
    <property type="match status" value="1"/>
</dbReference>
<evidence type="ECO:0000313" key="10">
    <source>
        <dbReference type="Proteomes" id="UP000077469"/>
    </source>
</evidence>
<dbReference type="HAMAP" id="MF_01208">
    <property type="entry name" value="PyrE"/>
    <property type="match status" value="1"/>
</dbReference>
<evidence type="ECO:0000256" key="1">
    <source>
        <dbReference type="ARBA" id="ARBA00004889"/>
    </source>
</evidence>
<feature type="binding site" evidence="7">
    <location>
        <position position="141"/>
    </location>
    <ligand>
        <name>orotate</name>
        <dbReference type="ChEBI" id="CHEBI:30839"/>
    </ligand>
</feature>
<evidence type="ECO:0000256" key="4">
    <source>
        <dbReference type="ARBA" id="ARBA00022679"/>
    </source>
</evidence>
<comment type="pathway">
    <text evidence="1 7">Pyrimidine metabolism; UMP biosynthesis via de novo pathway; UMP from orotate: step 1/2.</text>
</comment>
<evidence type="ECO:0000256" key="5">
    <source>
        <dbReference type="ARBA" id="ARBA00022842"/>
    </source>
</evidence>
<keyword evidence="3 7" id="KW-0328">Glycosyltransferase</keyword>
<dbReference type="EC" id="2.4.2.10" evidence="2 7"/>
<dbReference type="InterPro" id="IPR023031">
    <property type="entry name" value="OPRT"/>
</dbReference>
<dbReference type="InterPro" id="IPR000836">
    <property type="entry name" value="PRTase_dom"/>
</dbReference>
<keyword evidence="4 7" id="KW-0808">Transferase</keyword>
<dbReference type="PANTHER" id="PTHR19278">
    <property type="entry name" value="OROTATE PHOSPHORIBOSYLTRANSFERASE"/>
    <property type="match status" value="1"/>
</dbReference>
<comment type="similarity">
    <text evidence="7">Belongs to the purine/pyrimidine phosphoribosyltransferase family. PyrE subfamily.</text>
</comment>
<dbReference type="UniPathway" id="UPA00070">
    <property type="reaction ID" value="UER00119"/>
</dbReference>
<sequence length="187" mass="20775">MLELLKEIGAVLEGHFLLSSGKHSSKYIQCAKIFELPSYGEKIGKAIAEKISQHKPDIVIGPALGGVILAYEVARHVNARAMFTEREDGRMRLRRNFNIEENERVAIVEDVTTTGKSVLEVAEVVREHGGQVCCIASIVDRSVEKLPFEVPFYSLVKLELPIFEPNDCPLCQQGVPLVKPGSRKHIV</sequence>
<dbReference type="PaxDb" id="1123384-AJ81_06085"/>
<keyword evidence="5 7" id="KW-0460">Magnesium</keyword>
<dbReference type="RefSeq" id="WP_031505438.1">
    <property type="nucleotide sequence ID" value="NC_022795.1"/>
</dbReference>
<dbReference type="Pfam" id="PF00156">
    <property type="entry name" value="Pribosyltran"/>
    <property type="match status" value="1"/>
</dbReference>
<comment type="cofactor">
    <cofactor evidence="7">
        <name>Mg(2+)</name>
        <dbReference type="ChEBI" id="CHEBI:18420"/>
    </cofactor>
</comment>
<dbReference type="InterPro" id="IPR006273">
    <property type="entry name" value="Orotate_PRibTrfase_bac"/>
</dbReference>
<dbReference type="GO" id="GO:0004588">
    <property type="term" value="F:orotate phosphoribosyltransferase activity"/>
    <property type="evidence" value="ECO:0007669"/>
    <property type="project" value="UniProtKB-UniRule"/>
</dbReference>
<dbReference type="PANTHER" id="PTHR19278:SF9">
    <property type="entry name" value="URIDINE 5'-MONOPHOSPHATE SYNTHASE"/>
    <property type="match status" value="1"/>
</dbReference>